<dbReference type="InterPro" id="IPR040841">
    <property type="entry name" value="Luciferase_dom"/>
</dbReference>
<feature type="compositionally biased region" description="Polar residues" evidence="1">
    <location>
        <begin position="449"/>
        <end position="459"/>
    </location>
</feature>
<dbReference type="EMBL" id="MU865617">
    <property type="protein sequence ID" value="KAK4220908.1"/>
    <property type="molecule type" value="Genomic_DNA"/>
</dbReference>
<keyword evidence="2" id="KW-0812">Transmembrane</keyword>
<evidence type="ECO:0000313" key="5">
    <source>
        <dbReference type="Proteomes" id="UP001301958"/>
    </source>
</evidence>
<feature type="compositionally biased region" description="Low complexity" evidence="1">
    <location>
        <begin position="355"/>
        <end position="371"/>
    </location>
</feature>
<dbReference type="PANTHER" id="PTHR38695:SF1">
    <property type="entry name" value="AMINO ACID PERMEASE_ SLC12A DOMAIN-CONTAINING PROTEIN"/>
    <property type="match status" value="1"/>
</dbReference>
<feature type="region of interest" description="Disordered" evidence="1">
    <location>
        <begin position="350"/>
        <end position="380"/>
    </location>
</feature>
<organism evidence="4 5">
    <name type="scientific">Podospora fimiseda</name>
    <dbReference type="NCBI Taxonomy" id="252190"/>
    <lineage>
        <taxon>Eukaryota</taxon>
        <taxon>Fungi</taxon>
        <taxon>Dikarya</taxon>
        <taxon>Ascomycota</taxon>
        <taxon>Pezizomycotina</taxon>
        <taxon>Sordariomycetes</taxon>
        <taxon>Sordariomycetidae</taxon>
        <taxon>Sordariales</taxon>
        <taxon>Podosporaceae</taxon>
        <taxon>Podospora</taxon>
    </lineage>
</organism>
<evidence type="ECO:0000256" key="2">
    <source>
        <dbReference type="SAM" id="Phobius"/>
    </source>
</evidence>
<dbReference type="Pfam" id="PF17648">
    <property type="entry name" value="Luciferase"/>
    <property type="match status" value="1"/>
</dbReference>
<gene>
    <name evidence="4" type="ORF">QBC38DRAFT_429965</name>
</gene>
<sequence length="528" mass="59482">MVEYYSSTSEILWDVFLASVPLLLAIFVKPRLSIFATAVAISYWLTNTLGTTGLFWYYVFSIVVWWGLESYSEYRDLMQPGQKPTVMGWFRITALVKLARVDVLKPPRIQPTEAPYRGRLFALKKRIGERPTVKKVAPSRQVDQKASPAMFYRLVHLLRMKQSTAVQALQIKMSVLEDGSQALFWNLGERSPGAINQREEWGGEIAHVHATDGSLHVLLHPEDVKTVIEAGWGERHPLCANDKWFFRFLFHGLREKPLPVPAGWTLIYAPRNNNELDTIRPIITAAIWYATGGALHPVTIATGYPDPTTQNDEGPKRYPWWEWVYGLIPAPPASKSVRPCMCGPNCSGSTPPNAPTTTNTNTQNQTQGGTQTREENTLQEDYDSRIDQAMQELDRILEERQRESQRQQNQDTEDDDNEEGPEPKPATPAPLSDPGGGRRIGKLARTMYPLSSSNSSPQNRRYRQSESDPGVGIGRTPRRADGGLHFDAGRARGGCRLGTVREESSRRNNAGPEGEEEESNWGEWDEFF</sequence>
<feature type="transmembrane region" description="Helical" evidence="2">
    <location>
        <begin position="40"/>
        <end position="68"/>
    </location>
</feature>
<dbReference type="InterPro" id="IPR048273">
    <property type="entry name" value="Luciferase"/>
</dbReference>
<feature type="domain" description="Luciferase" evidence="3">
    <location>
        <begin position="202"/>
        <end position="286"/>
    </location>
</feature>
<keyword evidence="5" id="KW-1185">Reference proteome</keyword>
<feature type="compositionally biased region" description="Acidic residues" evidence="1">
    <location>
        <begin position="411"/>
        <end position="420"/>
    </location>
</feature>
<keyword evidence="2" id="KW-1133">Transmembrane helix</keyword>
<feature type="region of interest" description="Disordered" evidence="1">
    <location>
        <begin position="400"/>
        <end position="528"/>
    </location>
</feature>
<feature type="compositionally biased region" description="Basic and acidic residues" evidence="1">
    <location>
        <begin position="478"/>
        <end position="490"/>
    </location>
</feature>
<accession>A0AAN6YKF5</accession>
<protein>
    <recommendedName>
        <fullName evidence="3">Luciferase domain-containing protein</fullName>
    </recommendedName>
</protein>
<dbReference type="AlphaFoldDB" id="A0AAN6YKF5"/>
<dbReference type="Proteomes" id="UP001301958">
    <property type="component" value="Unassembled WGS sequence"/>
</dbReference>
<reference evidence="4" key="1">
    <citation type="journal article" date="2023" name="Mol. Phylogenet. Evol.">
        <title>Genome-scale phylogeny and comparative genomics of the fungal order Sordariales.</title>
        <authorList>
            <person name="Hensen N."/>
            <person name="Bonometti L."/>
            <person name="Westerberg I."/>
            <person name="Brannstrom I.O."/>
            <person name="Guillou S."/>
            <person name="Cros-Aarteil S."/>
            <person name="Calhoun S."/>
            <person name="Haridas S."/>
            <person name="Kuo A."/>
            <person name="Mondo S."/>
            <person name="Pangilinan J."/>
            <person name="Riley R."/>
            <person name="LaButti K."/>
            <person name="Andreopoulos B."/>
            <person name="Lipzen A."/>
            <person name="Chen C."/>
            <person name="Yan M."/>
            <person name="Daum C."/>
            <person name="Ng V."/>
            <person name="Clum A."/>
            <person name="Steindorff A."/>
            <person name="Ohm R.A."/>
            <person name="Martin F."/>
            <person name="Silar P."/>
            <person name="Natvig D.O."/>
            <person name="Lalanne C."/>
            <person name="Gautier V."/>
            <person name="Ament-Velasquez S.L."/>
            <person name="Kruys A."/>
            <person name="Hutchinson M.I."/>
            <person name="Powell A.J."/>
            <person name="Barry K."/>
            <person name="Miller A.N."/>
            <person name="Grigoriev I.V."/>
            <person name="Debuchy R."/>
            <person name="Gladieux P."/>
            <person name="Hiltunen Thoren M."/>
            <person name="Johannesson H."/>
        </authorList>
    </citation>
    <scope>NUCLEOTIDE SEQUENCE</scope>
    <source>
        <strain evidence="4">CBS 990.96</strain>
    </source>
</reference>
<feature type="transmembrane region" description="Helical" evidence="2">
    <location>
        <begin position="12"/>
        <end position="28"/>
    </location>
</feature>
<dbReference type="PANTHER" id="PTHR38695">
    <property type="entry name" value="AMINO ACID PERMEASE_ SLC12A DOMAIN-CONTAINING PROTEIN"/>
    <property type="match status" value="1"/>
</dbReference>
<proteinExistence type="predicted"/>
<evidence type="ECO:0000256" key="1">
    <source>
        <dbReference type="SAM" id="MobiDB-lite"/>
    </source>
</evidence>
<feature type="compositionally biased region" description="Acidic residues" evidence="1">
    <location>
        <begin position="513"/>
        <end position="528"/>
    </location>
</feature>
<comment type="caution">
    <text evidence="4">The sequence shown here is derived from an EMBL/GenBank/DDBJ whole genome shotgun (WGS) entry which is preliminary data.</text>
</comment>
<evidence type="ECO:0000259" key="3">
    <source>
        <dbReference type="Pfam" id="PF17648"/>
    </source>
</evidence>
<evidence type="ECO:0000313" key="4">
    <source>
        <dbReference type="EMBL" id="KAK4220908.1"/>
    </source>
</evidence>
<keyword evidence="2" id="KW-0472">Membrane</keyword>
<reference evidence="4" key="2">
    <citation type="submission" date="2023-05" db="EMBL/GenBank/DDBJ databases">
        <authorList>
            <consortium name="Lawrence Berkeley National Laboratory"/>
            <person name="Steindorff A."/>
            <person name="Hensen N."/>
            <person name="Bonometti L."/>
            <person name="Westerberg I."/>
            <person name="Brannstrom I.O."/>
            <person name="Guillou S."/>
            <person name="Cros-Aarteil S."/>
            <person name="Calhoun S."/>
            <person name="Haridas S."/>
            <person name="Kuo A."/>
            <person name="Mondo S."/>
            <person name="Pangilinan J."/>
            <person name="Riley R."/>
            <person name="Labutti K."/>
            <person name="Andreopoulos B."/>
            <person name="Lipzen A."/>
            <person name="Chen C."/>
            <person name="Yanf M."/>
            <person name="Daum C."/>
            <person name="Ng V."/>
            <person name="Clum A."/>
            <person name="Ohm R."/>
            <person name="Martin F."/>
            <person name="Silar P."/>
            <person name="Natvig D."/>
            <person name="Lalanne C."/>
            <person name="Gautier V."/>
            <person name="Ament-Velasquez S.L."/>
            <person name="Kruys A."/>
            <person name="Hutchinson M.I."/>
            <person name="Powell A.J."/>
            <person name="Barry K."/>
            <person name="Miller A.N."/>
            <person name="Grigoriev I.V."/>
            <person name="Debuchy R."/>
            <person name="Gladieux P."/>
            <person name="Thoren M.H."/>
            <person name="Johannesson H."/>
        </authorList>
    </citation>
    <scope>NUCLEOTIDE SEQUENCE</scope>
    <source>
        <strain evidence="4">CBS 990.96</strain>
    </source>
</reference>
<name>A0AAN6YKF5_9PEZI</name>